<protein>
    <submittedName>
        <fullName evidence="1">Uncharacterized protein</fullName>
    </submittedName>
</protein>
<comment type="caution">
    <text evidence="1">The sequence shown here is derived from an EMBL/GenBank/DDBJ whole genome shotgun (WGS) entry which is preliminary data.</text>
</comment>
<gene>
    <name evidence="1" type="ORF">Slati_4465100</name>
</gene>
<organism evidence="1">
    <name type="scientific">Sesamum latifolium</name>
    <dbReference type="NCBI Taxonomy" id="2727402"/>
    <lineage>
        <taxon>Eukaryota</taxon>
        <taxon>Viridiplantae</taxon>
        <taxon>Streptophyta</taxon>
        <taxon>Embryophyta</taxon>
        <taxon>Tracheophyta</taxon>
        <taxon>Spermatophyta</taxon>
        <taxon>Magnoliopsida</taxon>
        <taxon>eudicotyledons</taxon>
        <taxon>Gunneridae</taxon>
        <taxon>Pentapetalae</taxon>
        <taxon>asterids</taxon>
        <taxon>lamiids</taxon>
        <taxon>Lamiales</taxon>
        <taxon>Pedaliaceae</taxon>
        <taxon>Sesamum</taxon>
    </lineage>
</organism>
<dbReference type="EMBL" id="JACGWN010000016">
    <property type="protein sequence ID" value="KAL0394989.1"/>
    <property type="molecule type" value="Genomic_DNA"/>
</dbReference>
<sequence>MCMTSEYIFLAIVIPDPSSPKHLVDVYLEPLIEELQNLWHVGVLTHDNAMNQTFMMRPALMWTVKAYPLMGWRLDGAPLVLWGLFVPQEQESIHYQSSGRKVERPRLTGEQIRVWVVDFSPPVEVPLTLPPG</sequence>
<proteinExistence type="predicted"/>
<name>A0AAW2SRB8_9LAMI</name>
<dbReference type="AlphaFoldDB" id="A0AAW2SRB8"/>
<accession>A0AAW2SRB8</accession>
<dbReference type="Pfam" id="PF02992">
    <property type="entry name" value="Transposase_21"/>
    <property type="match status" value="1"/>
</dbReference>
<dbReference type="InterPro" id="IPR004242">
    <property type="entry name" value="Transposase_21"/>
</dbReference>
<evidence type="ECO:0000313" key="1">
    <source>
        <dbReference type="EMBL" id="KAL0394989.1"/>
    </source>
</evidence>
<reference evidence="1" key="1">
    <citation type="submission" date="2020-06" db="EMBL/GenBank/DDBJ databases">
        <authorList>
            <person name="Li T."/>
            <person name="Hu X."/>
            <person name="Zhang T."/>
            <person name="Song X."/>
            <person name="Zhang H."/>
            <person name="Dai N."/>
            <person name="Sheng W."/>
            <person name="Hou X."/>
            <person name="Wei L."/>
        </authorList>
    </citation>
    <scope>NUCLEOTIDE SEQUENCE</scope>
    <source>
        <strain evidence="1">KEN1</strain>
        <tissue evidence="1">Leaf</tissue>
    </source>
</reference>
<reference evidence="1" key="2">
    <citation type="journal article" date="2024" name="Plant">
        <title>Genomic evolution and insights into agronomic trait innovations of Sesamum species.</title>
        <authorList>
            <person name="Miao H."/>
            <person name="Wang L."/>
            <person name="Qu L."/>
            <person name="Liu H."/>
            <person name="Sun Y."/>
            <person name="Le M."/>
            <person name="Wang Q."/>
            <person name="Wei S."/>
            <person name="Zheng Y."/>
            <person name="Lin W."/>
            <person name="Duan Y."/>
            <person name="Cao H."/>
            <person name="Xiong S."/>
            <person name="Wang X."/>
            <person name="Wei L."/>
            <person name="Li C."/>
            <person name="Ma Q."/>
            <person name="Ju M."/>
            <person name="Zhao R."/>
            <person name="Li G."/>
            <person name="Mu C."/>
            <person name="Tian Q."/>
            <person name="Mei H."/>
            <person name="Zhang T."/>
            <person name="Gao T."/>
            <person name="Zhang H."/>
        </authorList>
    </citation>
    <scope>NUCLEOTIDE SEQUENCE</scope>
    <source>
        <strain evidence="1">KEN1</strain>
    </source>
</reference>